<reference evidence="1" key="1">
    <citation type="submission" date="2019-12" db="EMBL/GenBank/DDBJ databases">
        <title>Genome sequencing and annotation of Brassica cretica.</title>
        <authorList>
            <person name="Studholme D.J."/>
            <person name="Sarris P.F."/>
        </authorList>
    </citation>
    <scope>NUCLEOTIDE SEQUENCE</scope>
    <source>
        <strain evidence="1">PFS-102/07</strain>
        <tissue evidence="1">Leaf</tissue>
    </source>
</reference>
<dbReference type="EMBL" id="QGKY02000089">
    <property type="protein sequence ID" value="KAF2613669.1"/>
    <property type="molecule type" value="Genomic_DNA"/>
</dbReference>
<name>A0A8S9M6Q4_BRACR</name>
<accession>A0A8S9M6Q4</accession>
<evidence type="ECO:0000313" key="1">
    <source>
        <dbReference type="EMBL" id="KAF2613669.1"/>
    </source>
</evidence>
<dbReference type="AlphaFoldDB" id="A0A8S9M6Q4"/>
<dbReference type="PANTHER" id="PTHR31619:SF5">
    <property type="entry name" value="4-HYDROXY-3-METHYLBUT-2-ENYL DIPHOSPHATE REDUCTASE, CHLOROPLASTIC"/>
    <property type="match status" value="1"/>
</dbReference>
<organism evidence="1">
    <name type="scientific">Brassica cretica</name>
    <name type="common">Mustard</name>
    <dbReference type="NCBI Taxonomy" id="69181"/>
    <lineage>
        <taxon>Eukaryota</taxon>
        <taxon>Viridiplantae</taxon>
        <taxon>Streptophyta</taxon>
        <taxon>Embryophyta</taxon>
        <taxon>Tracheophyta</taxon>
        <taxon>Spermatophyta</taxon>
        <taxon>Magnoliopsida</taxon>
        <taxon>eudicotyledons</taxon>
        <taxon>Gunneridae</taxon>
        <taxon>Pentapetalae</taxon>
        <taxon>rosids</taxon>
        <taxon>malvids</taxon>
        <taxon>Brassicales</taxon>
        <taxon>Brassicaceae</taxon>
        <taxon>Brassiceae</taxon>
        <taxon>Brassica</taxon>
    </lineage>
</organism>
<proteinExistence type="predicted"/>
<sequence length="173" mass="19849">MDSDFDAKTFHKNLTRSHNDNRKGFGHKEETLKLMNREHTSDILETLKTNGFKGGLNSQTLLLLLTRTRHGYQYHSLEIGIRKEETEQEGSFSSQWILCAKARQLDLWFDHKNNIVNKEGSRINGIIKNELQITLIKLLNPNHLSEFRADAPPACLVRETVRGGHASTSRKKI</sequence>
<protein>
    <submittedName>
        <fullName evidence="1">Uncharacterized protein</fullName>
    </submittedName>
</protein>
<gene>
    <name evidence="1" type="ORF">F2Q70_00013595</name>
</gene>
<comment type="caution">
    <text evidence="1">The sequence shown here is derived from an EMBL/GenBank/DDBJ whole genome shotgun (WGS) entry which is preliminary data.</text>
</comment>
<dbReference type="PANTHER" id="PTHR31619">
    <property type="entry name" value="4-HYDROXY-3-METHYLBUT-2-ENYL DIPHOSPHATE REDUCTASE, CHLOROPLASTIC"/>
    <property type="match status" value="1"/>
</dbReference>